<sequence>MKGLEKLVAPFSVEEFYNEFYEKRWHHFDQKKPEYEGFFDFDDLEEYLFVARPWATKSNELRCVKYPGTSFEPEISSFEELLELYADGHTIVLNSVHKRWPVIAKVCSELSNQFFCRVNANIYVTPPGNKGFEAHYDTHDVIILQTEGSKEWFLSEHERLQITHINDDLRNEFYEIDAEKDTKNSVSIQLDAGQCLYVPRGTIHSAEANNSLPSIHITFSIFPVTWASLMRAVILDGSLKDTELMKTVPFEVLEDLSSATAHAKINEMLKKAISLADFESTWRFLYERDISLQPGGGIDSILRLKNLNTQSLVKIRGGAEIFVDVHKDKCWVSFSGRRLRAPLQSLDYLYYISENYTFTVDELPDVHGDKKSKLAFVEWLIRKGWLHFAEK</sequence>
<evidence type="ECO:0000259" key="4">
    <source>
        <dbReference type="PROSITE" id="PS51184"/>
    </source>
</evidence>
<dbReference type="PROSITE" id="PS51184">
    <property type="entry name" value="JMJC"/>
    <property type="match status" value="1"/>
</dbReference>
<dbReference type="SUPFAM" id="SSF51197">
    <property type="entry name" value="Clavaminate synthase-like"/>
    <property type="match status" value="1"/>
</dbReference>
<gene>
    <name evidence="5" type="ORF">PPIS_b1232</name>
</gene>
<dbReference type="Gene3D" id="2.60.120.650">
    <property type="entry name" value="Cupin"/>
    <property type="match status" value="1"/>
</dbReference>
<evidence type="ECO:0000313" key="5">
    <source>
        <dbReference type="EMBL" id="ATD10238.1"/>
    </source>
</evidence>
<dbReference type="Pfam" id="PF08007">
    <property type="entry name" value="JmjC_2"/>
    <property type="match status" value="1"/>
</dbReference>
<evidence type="ECO:0000313" key="6">
    <source>
        <dbReference type="Proteomes" id="UP000016521"/>
    </source>
</evidence>
<dbReference type="RefSeq" id="WP_010379383.1">
    <property type="nucleotide sequence ID" value="NZ_CP011925.1"/>
</dbReference>
<evidence type="ECO:0000256" key="2">
    <source>
        <dbReference type="ARBA" id="ARBA00022723"/>
    </source>
</evidence>
<reference evidence="5 6" key="1">
    <citation type="submission" date="2015-06" db="EMBL/GenBank/DDBJ databases">
        <authorList>
            <person name="Xie B.-B."/>
            <person name="Rong J.-C."/>
            <person name="Qin Q.-L."/>
            <person name="Zhang Y.-Z."/>
        </authorList>
    </citation>
    <scope>NUCLEOTIDE SEQUENCE [LARGE SCALE GENOMIC DNA]</scope>
    <source>
        <strain evidence="5 6">JCM 20779</strain>
    </source>
</reference>
<comment type="cofactor">
    <cofactor evidence="1">
        <name>Fe(2+)</name>
        <dbReference type="ChEBI" id="CHEBI:29033"/>
    </cofactor>
</comment>
<evidence type="ECO:0000256" key="1">
    <source>
        <dbReference type="ARBA" id="ARBA00001954"/>
    </source>
</evidence>
<accession>A0ABM6NMN9</accession>
<dbReference type="InterPro" id="IPR003347">
    <property type="entry name" value="JmjC_dom"/>
</dbReference>
<proteinExistence type="predicted"/>
<organism evidence="5 6">
    <name type="scientific">Pseudoalteromonas piscicida</name>
    <dbReference type="NCBI Taxonomy" id="43662"/>
    <lineage>
        <taxon>Bacteria</taxon>
        <taxon>Pseudomonadati</taxon>
        <taxon>Pseudomonadota</taxon>
        <taxon>Gammaproteobacteria</taxon>
        <taxon>Alteromonadales</taxon>
        <taxon>Pseudoalteromonadaceae</taxon>
        <taxon>Pseudoalteromonas</taxon>
    </lineage>
</organism>
<dbReference type="InterPro" id="IPR039994">
    <property type="entry name" value="NO66-like"/>
</dbReference>
<keyword evidence="2" id="KW-0479">Metal-binding</keyword>
<protein>
    <recommendedName>
        <fullName evidence="4">JmjC domain-containing protein</fullName>
    </recommendedName>
</protein>
<dbReference type="PANTHER" id="PTHR13096:SF9">
    <property type="entry name" value="BIFUNCTIONAL LYSINE-SPECIFIC DEMETHYLASE AND HISTIDYL-HYDROXYLASE"/>
    <property type="match status" value="1"/>
</dbReference>
<evidence type="ECO:0000256" key="3">
    <source>
        <dbReference type="ARBA" id="ARBA00023004"/>
    </source>
</evidence>
<keyword evidence="3" id="KW-0408">Iron</keyword>
<name>A0ABM6NMN9_PSEO7</name>
<dbReference type="PANTHER" id="PTHR13096">
    <property type="entry name" value="MINA53 MYC INDUCED NUCLEAR ANTIGEN"/>
    <property type="match status" value="1"/>
</dbReference>
<dbReference type="EMBL" id="CP011925">
    <property type="protein sequence ID" value="ATD10238.1"/>
    <property type="molecule type" value="Genomic_DNA"/>
</dbReference>
<keyword evidence="6" id="KW-1185">Reference proteome</keyword>
<dbReference type="Proteomes" id="UP000016521">
    <property type="component" value="Chromosome II"/>
</dbReference>
<feature type="domain" description="JmjC" evidence="4">
    <location>
        <begin position="88"/>
        <end position="238"/>
    </location>
</feature>